<dbReference type="InterPro" id="IPR031303">
    <property type="entry name" value="C5_meth_CS"/>
</dbReference>
<dbReference type="EC" id="2.1.1.204" evidence="4"/>
<evidence type="ECO:0000256" key="1">
    <source>
        <dbReference type="ARBA" id="ARBA00022603"/>
    </source>
</evidence>
<dbReference type="STRING" id="133383.A0A1R0GLP2"/>
<name>A0A1R0GLP2_9FUNG</name>
<keyword evidence="8" id="KW-1185">Reference proteome</keyword>
<keyword evidence="2 7" id="KW-0808">Transferase</keyword>
<dbReference type="GO" id="GO:0008168">
    <property type="term" value="F:methyltransferase activity"/>
    <property type="evidence" value="ECO:0007669"/>
    <property type="project" value="UniProtKB-KW"/>
</dbReference>
<accession>A0A1R0GLP2</accession>
<evidence type="ECO:0000256" key="5">
    <source>
        <dbReference type="ARBA" id="ARBA00039681"/>
    </source>
</evidence>
<gene>
    <name evidence="7" type="ORF">AYI68_g8165</name>
</gene>
<dbReference type="EMBL" id="LSSL01007654">
    <property type="protein sequence ID" value="OLY77802.1"/>
    <property type="molecule type" value="Genomic_DNA"/>
</dbReference>
<evidence type="ECO:0000313" key="8">
    <source>
        <dbReference type="Proteomes" id="UP000187455"/>
    </source>
</evidence>
<reference evidence="7 8" key="1">
    <citation type="journal article" date="2016" name="Mol. Biol. Evol.">
        <title>Genome-Wide Survey of Gut Fungi (Harpellales) Reveals the First Horizontally Transferred Ubiquitin Gene from a Mosquito Host.</title>
        <authorList>
            <person name="Wang Y."/>
            <person name="White M.M."/>
            <person name="Kvist S."/>
            <person name="Moncalvo J.M."/>
        </authorList>
    </citation>
    <scope>NUCLEOTIDE SEQUENCE [LARGE SCALE GENOMIC DNA]</scope>
    <source>
        <strain evidence="7 8">ALG-7-W6</strain>
    </source>
</reference>
<dbReference type="SUPFAM" id="SSF53335">
    <property type="entry name" value="S-adenosyl-L-methionine-dependent methyltransferases"/>
    <property type="match status" value="1"/>
</dbReference>
<organism evidence="7 8">
    <name type="scientific">Smittium mucronatum</name>
    <dbReference type="NCBI Taxonomy" id="133383"/>
    <lineage>
        <taxon>Eukaryota</taxon>
        <taxon>Fungi</taxon>
        <taxon>Fungi incertae sedis</taxon>
        <taxon>Zoopagomycota</taxon>
        <taxon>Kickxellomycotina</taxon>
        <taxon>Harpellomycetes</taxon>
        <taxon>Harpellales</taxon>
        <taxon>Legeriomycetaceae</taxon>
        <taxon>Smittium</taxon>
    </lineage>
</organism>
<proteinExistence type="predicted"/>
<evidence type="ECO:0000256" key="3">
    <source>
        <dbReference type="ARBA" id="ARBA00022691"/>
    </source>
</evidence>
<dbReference type="PANTHER" id="PTHR46098">
    <property type="entry name" value="TRNA (CYTOSINE(38)-C(5))-METHYLTRANSFERASE"/>
    <property type="match status" value="1"/>
</dbReference>
<keyword evidence="3" id="KW-0949">S-adenosyl-L-methionine</keyword>
<evidence type="ECO:0000256" key="4">
    <source>
        <dbReference type="ARBA" id="ARBA00039081"/>
    </source>
</evidence>
<evidence type="ECO:0000256" key="2">
    <source>
        <dbReference type="ARBA" id="ARBA00022679"/>
    </source>
</evidence>
<dbReference type="Gene3D" id="3.40.50.150">
    <property type="entry name" value="Vaccinia Virus protein VP39"/>
    <property type="match status" value="1"/>
</dbReference>
<dbReference type="InterPro" id="IPR050750">
    <property type="entry name" value="C5-MTase"/>
</dbReference>
<comment type="caution">
    <text evidence="7">The sequence shown here is derived from an EMBL/GenBank/DDBJ whole genome shotgun (WGS) entry which is preliminary data.</text>
</comment>
<evidence type="ECO:0000313" key="7">
    <source>
        <dbReference type="EMBL" id="OLY77802.1"/>
    </source>
</evidence>
<protein>
    <recommendedName>
        <fullName evidence="5">tRNA (cytosine(38)-C(5))-methyltransferase</fullName>
        <ecNumber evidence="4">2.1.1.204</ecNumber>
    </recommendedName>
    <alternativeName>
        <fullName evidence="6">DNA (cytosine-5)-methyltransferase-like protein 2</fullName>
    </alternativeName>
</protein>
<evidence type="ECO:0000256" key="6">
    <source>
        <dbReference type="ARBA" id="ARBA00042810"/>
    </source>
</evidence>
<dbReference type="Pfam" id="PF00145">
    <property type="entry name" value="DNA_methylase"/>
    <property type="match status" value="1"/>
</dbReference>
<keyword evidence="1 7" id="KW-0489">Methyltransferase</keyword>
<dbReference type="PROSITE" id="PS00095">
    <property type="entry name" value="C5_MTASE_2"/>
    <property type="match status" value="1"/>
</dbReference>
<dbReference type="OrthoDB" id="414133at2759"/>
<sequence>MFLEKLKECDYKVEEYLLNPLQFGYPNSRTRYYLLAKRRQIDNSDFSKTIIPDSSKSSFEISDGIANGYNSYSDSNLLYTIKGVEMANPVFENLPNDSGSSNGSLKKINFEKSIFNDSSSHKISDFIDNLTEAEFKTYSIDQKVLDTHGYVFDVVMPSSYRSCCFTKSYKHYNEGTGSVLQISGTVGIDKQTSLNTRYFTEYEVARLLGFPNEFTFTGDLNQDHPETVTLKQRYKLLGNSLSVVVVSNLITRLVNHL</sequence>
<dbReference type="AlphaFoldDB" id="A0A1R0GLP2"/>
<dbReference type="PANTHER" id="PTHR46098:SF1">
    <property type="entry name" value="TRNA (CYTOSINE(38)-C(5))-METHYLTRANSFERASE"/>
    <property type="match status" value="1"/>
</dbReference>
<dbReference type="InterPro" id="IPR029063">
    <property type="entry name" value="SAM-dependent_MTases_sf"/>
</dbReference>
<dbReference type="Gene3D" id="3.90.120.10">
    <property type="entry name" value="DNA Methylase, subunit A, domain 2"/>
    <property type="match status" value="2"/>
</dbReference>
<dbReference type="GO" id="GO:0005634">
    <property type="term" value="C:nucleus"/>
    <property type="evidence" value="ECO:0007669"/>
    <property type="project" value="TreeGrafter"/>
</dbReference>
<dbReference type="InterPro" id="IPR001525">
    <property type="entry name" value="C5_MeTfrase"/>
</dbReference>
<dbReference type="GO" id="GO:0032259">
    <property type="term" value="P:methylation"/>
    <property type="evidence" value="ECO:0007669"/>
    <property type="project" value="UniProtKB-KW"/>
</dbReference>
<dbReference type="Proteomes" id="UP000187455">
    <property type="component" value="Unassembled WGS sequence"/>
</dbReference>